<dbReference type="EMBL" id="LIAE01007883">
    <property type="protein sequence ID" value="PAV76426.1"/>
    <property type="molecule type" value="Genomic_DNA"/>
</dbReference>
<dbReference type="Pfam" id="PF07904">
    <property type="entry name" value="Eaf7"/>
    <property type="match status" value="1"/>
</dbReference>
<protein>
    <submittedName>
        <fullName evidence="2">Uncharacterized protein</fullName>
    </submittedName>
</protein>
<dbReference type="AlphaFoldDB" id="A0A2A2KR07"/>
<dbReference type="GO" id="GO:0043189">
    <property type="term" value="C:H4/H2A histone acetyltransferase complex"/>
    <property type="evidence" value="ECO:0007669"/>
    <property type="project" value="InterPro"/>
</dbReference>
<dbReference type="GO" id="GO:0005634">
    <property type="term" value="C:nucleus"/>
    <property type="evidence" value="ECO:0007669"/>
    <property type="project" value="InterPro"/>
</dbReference>
<dbReference type="GO" id="GO:0006355">
    <property type="term" value="P:regulation of DNA-templated transcription"/>
    <property type="evidence" value="ECO:0007669"/>
    <property type="project" value="InterPro"/>
</dbReference>
<reference evidence="2 3" key="1">
    <citation type="journal article" date="2017" name="Curr. Biol.">
        <title>Genome architecture and evolution of a unichromosomal asexual nematode.</title>
        <authorList>
            <person name="Fradin H."/>
            <person name="Zegar C."/>
            <person name="Gutwein M."/>
            <person name="Lucas J."/>
            <person name="Kovtun M."/>
            <person name="Corcoran D."/>
            <person name="Baugh L.R."/>
            <person name="Kiontke K."/>
            <person name="Gunsalus K."/>
            <person name="Fitch D.H."/>
            <person name="Piano F."/>
        </authorList>
    </citation>
    <scope>NUCLEOTIDE SEQUENCE [LARGE SCALE GENOMIC DNA]</scope>
    <source>
        <strain evidence="2">PF1309</strain>
    </source>
</reference>
<dbReference type="InterPro" id="IPR012423">
    <property type="entry name" value="Eaf7/MRGBP"/>
</dbReference>
<proteinExistence type="predicted"/>
<accession>A0A2A2KR07</accession>
<feature type="compositionally biased region" description="Polar residues" evidence="1">
    <location>
        <begin position="186"/>
        <end position="198"/>
    </location>
</feature>
<dbReference type="STRING" id="2018661.A0A2A2KR07"/>
<dbReference type="Proteomes" id="UP000218231">
    <property type="component" value="Unassembled WGS sequence"/>
</dbReference>
<evidence type="ECO:0000313" key="2">
    <source>
        <dbReference type="EMBL" id="PAV76426.1"/>
    </source>
</evidence>
<name>A0A2A2KR07_9BILA</name>
<feature type="region of interest" description="Disordered" evidence="1">
    <location>
        <begin position="162"/>
        <end position="198"/>
    </location>
</feature>
<dbReference type="OrthoDB" id="5595141at2759"/>
<organism evidence="2 3">
    <name type="scientific">Diploscapter pachys</name>
    <dbReference type="NCBI Taxonomy" id="2018661"/>
    <lineage>
        <taxon>Eukaryota</taxon>
        <taxon>Metazoa</taxon>
        <taxon>Ecdysozoa</taxon>
        <taxon>Nematoda</taxon>
        <taxon>Chromadorea</taxon>
        <taxon>Rhabditida</taxon>
        <taxon>Rhabditina</taxon>
        <taxon>Rhabditomorpha</taxon>
        <taxon>Rhabditoidea</taxon>
        <taxon>Rhabditidae</taxon>
        <taxon>Diploscapter</taxon>
    </lineage>
</organism>
<gene>
    <name evidence="2" type="ORF">WR25_11599</name>
</gene>
<keyword evidence="3" id="KW-1185">Reference proteome</keyword>
<sequence>MARIKCRRNNDEIRKQLFDSTRHNLIRLGEGETPNWCKLAETRLAELVMLYKPAGINGKWYLAAICDGLNFIQDDENIDFEMYLSPDDYAVYKETHKEGSTPKSRYTFRPRYGIRPTPRQVLEKLNEMYDMKVIEAYEYRPEGFEMQSDFFLPEGPYSELMKEKEDSLISLPPPRKRPRRGGSPDSHASASRDSTPRV</sequence>
<comment type="caution">
    <text evidence="2">The sequence shown here is derived from an EMBL/GenBank/DDBJ whole genome shotgun (WGS) entry which is preliminary data.</text>
</comment>
<evidence type="ECO:0000313" key="3">
    <source>
        <dbReference type="Proteomes" id="UP000218231"/>
    </source>
</evidence>
<evidence type="ECO:0000256" key="1">
    <source>
        <dbReference type="SAM" id="MobiDB-lite"/>
    </source>
</evidence>